<dbReference type="Proteomes" id="UP001596378">
    <property type="component" value="Unassembled WGS sequence"/>
</dbReference>
<reference evidence="2" key="1">
    <citation type="journal article" date="2019" name="Int. J. Syst. Evol. Microbiol.">
        <title>The Global Catalogue of Microorganisms (GCM) 10K type strain sequencing project: providing services to taxonomists for standard genome sequencing and annotation.</title>
        <authorList>
            <consortium name="The Broad Institute Genomics Platform"/>
            <consortium name="The Broad Institute Genome Sequencing Center for Infectious Disease"/>
            <person name="Wu L."/>
            <person name="Ma J."/>
        </authorList>
    </citation>
    <scope>NUCLEOTIDE SEQUENCE [LARGE SCALE GENOMIC DNA]</scope>
    <source>
        <strain evidence="2">KCTC 12907</strain>
    </source>
</reference>
<protein>
    <submittedName>
        <fullName evidence="1">Holin</fullName>
    </submittedName>
</protein>
<keyword evidence="2" id="KW-1185">Reference proteome</keyword>
<sequence length="63" mass="6477">MTIKWLKAATIRAVKTAAQTAIGAIGATTVFSGVDWQVVGGTVLLATILSYLTSLAGLPETEV</sequence>
<name>A0ABW2FK98_9BACL</name>
<organism evidence="1 2">
    <name type="scientific">Cohnella cellulosilytica</name>
    <dbReference type="NCBI Taxonomy" id="986710"/>
    <lineage>
        <taxon>Bacteria</taxon>
        <taxon>Bacillati</taxon>
        <taxon>Bacillota</taxon>
        <taxon>Bacilli</taxon>
        <taxon>Bacillales</taxon>
        <taxon>Paenibacillaceae</taxon>
        <taxon>Cohnella</taxon>
    </lineage>
</organism>
<gene>
    <name evidence="1" type="ORF">ACFQMJ_28555</name>
</gene>
<dbReference type="Pfam" id="PF16945">
    <property type="entry name" value="Phage_r1t_holin"/>
    <property type="match status" value="1"/>
</dbReference>
<comment type="caution">
    <text evidence="1">The sequence shown here is derived from an EMBL/GenBank/DDBJ whole genome shotgun (WGS) entry which is preliminary data.</text>
</comment>
<evidence type="ECO:0000313" key="2">
    <source>
        <dbReference type="Proteomes" id="UP001596378"/>
    </source>
</evidence>
<dbReference type="InterPro" id="IPR020109">
    <property type="entry name" value="Holin_r1t"/>
</dbReference>
<evidence type="ECO:0000313" key="1">
    <source>
        <dbReference type="EMBL" id="MFC7152506.1"/>
    </source>
</evidence>
<dbReference type="EMBL" id="JBHTAI010000023">
    <property type="protein sequence ID" value="MFC7152506.1"/>
    <property type="molecule type" value="Genomic_DNA"/>
</dbReference>
<accession>A0ABW2FK98</accession>
<proteinExistence type="predicted"/>
<dbReference type="RefSeq" id="WP_378044053.1">
    <property type="nucleotide sequence ID" value="NZ_JBHMDN010000002.1"/>
</dbReference>